<evidence type="ECO:0000259" key="2">
    <source>
        <dbReference type="PROSITE" id="PS50126"/>
    </source>
</evidence>
<evidence type="ECO:0000313" key="4">
    <source>
        <dbReference type="EMBL" id="KAH0915523.1"/>
    </source>
</evidence>
<feature type="region of interest" description="Disordered" evidence="1">
    <location>
        <begin position="235"/>
        <end position="267"/>
    </location>
</feature>
<keyword evidence="5" id="KW-1185">Reference proteome</keyword>
<dbReference type="EMBL" id="JAGKQM010000008">
    <property type="protein sequence ID" value="KAH0915523.1"/>
    <property type="molecule type" value="Genomic_DNA"/>
</dbReference>
<dbReference type="PANTHER" id="PTHR10724:SF10">
    <property type="entry name" value="S1 RNA-BINDING DOMAIN-CONTAINING PROTEIN 1"/>
    <property type="match status" value="1"/>
</dbReference>
<organism evidence="3 5">
    <name type="scientific">Brassica napus</name>
    <name type="common">Rape</name>
    <dbReference type="NCBI Taxonomy" id="3708"/>
    <lineage>
        <taxon>Eukaryota</taxon>
        <taxon>Viridiplantae</taxon>
        <taxon>Streptophyta</taxon>
        <taxon>Embryophyta</taxon>
        <taxon>Tracheophyta</taxon>
        <taxon>Spermatophyta</taxon>
        <taxon>Magnoliopsida</taxon>
        <taxon>eudicotyledons</taxon>
        <taxon>Gunneridae</taxon>
        <taxon>Pentapetalae</taxon>
        <taxon>rosids</taxon>
        <taxon>malvids</taxon>
        <taxon>Brassicales</taxon>
        <taxon>Brassicaceae</taxon>
        <taxon>Brassiceae</taxon>
        <taxon>Brassica</taxon>
    </lineage>
</organism>
<sequence>NDLESRIVIVWATQQLLYLWDSFLRAKANLKVMATVSPSSISKAGLIPGAAFTVKKNDYSFKCCFWRNAGQKQTPSSAQRLVLPLSTSLKLFPTHGKQFVLHPHRSRATGTDVVATVDEQDSSPPVAEADANEKADAAPTTTISQSRGTSRPGRKSEMPSVKNEELVAGATFTGKVRAIQPFGAFVDFGAFTDGLVHVSQLSDTFVKDVASVVTIGQEVKVRLVEADIEAKRIALTMRENDDPPKRQPGGSDSKPRGGGKRNASKEDGFSSKYVKGQMLDGTVKNLTRSGAFITIGEGEEGFLPTNEEADDGIGSMMMGGGSSLQAGQEVKVRVLRIARGRVTLTMKEEDDGKFDETLSQGVVHTATNPFVLAFRKNEEIAAFLDKREEEAEEKPVEPVTVTVSESEEAVVSEETSEEVVSSETPKVEEVIETKAQDASQESTLGAAAEVEEVEKIEETSDAPSVPETKSSKLWLLLVKTSKSGGLSSLLLEKTTEQSSVFTTFN</sequence>
<reference evidence="3 5" key="1">
    <citation type="submission" date="2021-05" db="EMBL/GenBank/DDBJ databases">
        <title>Genome Assembly of Synthetic Allotetraploid Brassica napus Reveals Homoeologous Exchanges between Subgenomes.</title>
        <authorList>
            <person name="Davis J.T."/>
        </authorList>
    </citation>
    <scope>NUCLEOTIDE SEQUENCE [LARGE SCALE GENOMIC DNA]</scope>
    <source>
        <strain evidence="5">cv. Da-Ae</strain>
        <tissue evidence="3">Seedling</tissue>
    </source>
</reference>
<dbReference type="PROSITE" id="PS50126">
    <property type="entry name" value="S1"/>
    <property type="match status" value="2"/>
</dbReference>
<feature type="compositionally biased region" description="Polar residues" evidence="1">
    <location>
        <begin position="139"/>
        <end position="149"/>
    </location>
</feature>
<dbReference type="SMART" id="SM00316">
    <property type="entry name" value="S1"/>
    <property type="match status" value="2"/>
</dbReference>
<name>A0ABQ8CEK2_BRANA</name>
<dbReference type="EMBL" id="JAGKQM010000008">
    <property type="protein sequence ID" value="KAH0915519.1"/>
    <property type="molecule type" value="Genomic_DNA"/>
</dbReference>
<evidence type="ECO:0000313" key="5">
    <source>
        <dbReference type="Proteomes" id="UP000824890"/>
    </source>
</evidence>
<evidence type="ECO:0000313" key="3">
    <source>
        <dbReference type="EMBL" id="KAH0915519.1"/>
    </source>
</evidence>
<dbReference type="InterPro" id="IPR003029">
    <property type="entry name" value="S1_domain"/>
</dbReference>
<feature type="domain" description="S1 motif" evidence="2">
    <location>
        <begin position="276"/>
        <end position="347"/>
    </location>
</feature>
<comment type="caution">
    <text evidence="3">The sequence shown here is derived from an EMBL/GenBank/DDBJ whole genome shotgun (WGS) entry which is preliminary data.</text>
</comment>
<dbReference type="InterPro" id="IPR050437">
    <property type="entry name" value="Ribos_protein_bS1-like"/>
</dbReference>
<dbReference type="Proteomes" id="UP000824890">
    <property type="component" value="Unassembled WGS sequence"/>
</dbReference>
<evidence type="ECO:0000256" key="1">
    <source>
        <dbReference type="SAM" id="MobiDB-lite"/>
    </source>
</evidence>
<dbReference type="SUPFAM" id="SSF50249">
    <property type="entry name" value="Nucleic acid-binding proteins"/>
    <property type="match status" value="2"/>
</dbReference>
<feature type="non-terminal residue" evidence="3">
    <location>
        <position position="1"/>
    </location>
</feature>
<protein>
    <recommendedName>
        <fullName evidence="2">S1 motif domain-containing protein</fullName>
    </recommendedName>
</protein>
<dbReference type="Gene3D" id="2.40.50.140">
    <property type="entry name" value="Nucleic acid-binding proteins"/>
    <property type="match status" value="2"/>
</dbReference>
<dbReference type="PANTHER" id="PTHR10724">
    <property type="entry name" value="30S RIBOSOMAL PROTEIN S1"/>
    <property type="match status" value="1"/>
</dbReference>
<gene>
    <name evidence="3" type="ORF">HID58_029965</name>
    <name evidence="4" type="ORF">HID58_029969</name>
</gene>
<feature type="compositionally biased region" description="Basic and acidic residues" evidence="1">
    <location>
        <begin position="235"/>
        <end position="245"/>
    </location>
</feature>
<proteinExistence type="predicted"/>
<feature type="domain" description="S1 motif" evidence="2">
    <location>
        <begin position="169"/>
        <end position="238"/>
    </location>
</feature>
<feature type="region of interest" description="Disordered" evidence="1">
    <location>
        <begin position="118"/>
        <end position="162"/>
    </location>
</feature>
<dbReference type="Pfam" id="PF00575">
    <property type="entry name" value="S1"/>
    <property type="match status" value="2"/>
</dbReference>
<dbReference type="InterPro" id="IPR012340">
    <property type="entry name" value="NA-bd_OB-fold"/>
</dbReference>
<accession>A0ABQ8CEK2</accession>